<dbReference type="EMBL" id="JASCZI010121051">
    <property type="protein sequence ID" value="MED6159276.1"/>
    <property type="molecule type" value="Genomic_DNA"/>
</dbReference>
<dbReference type="InterPro" id="IPR042197">
    <property type="entry name" value="Apaf_helical"/>
</dbReference>
<dbReference type="Proteomes" id="UP001341840">
    <property type="component" value="Unassembled WGS sequence"/>
</dbReference>
<organism evidence="10 11">
    <name type="scientific">Stylosanthes scabra</name>
    <dbReference type="NCBI Taxonomy" id="79078"/>
    <lineage>
        <taxon>Eukaryota</taxon>
        <taxon>Viridiplantae</taxon>
        <taxon>Streptophyta</taxon>
        <taxon>Embryophyta</taxon>
        <taxon>Tracheophyta</taxon>
        <taxon>Spermatophyta</taxon>
        <taxon>Magnoliopsida</taxon>
        <taxon>eudicotyledons</taxon>
        <taxon>Gunneridae</taxon>
        <taxon>Pentapetalae</taxon>
        <taxon>rosids</taxon>
        <taxon>fabids</taxon>
        <taxon>Fabales</taxon>
        <taxon>Fabaceae</taxon>
        <taxon>Papilionoideae</taxon>
        <taxon>50 kb inversion clade</taxon>
        <taxon>dalbergioids sensu lato</taxon>
        <taxon>Dalbergieae</taxon>
        <taxon>Pterocarpus clade</taxon>
        <taxon>Stylosanthes</taxon>
    </lineage>
</organism>
<dbReference type="SUPFAM" id="SSF52047">
    <property type="entry name" value="RNI-like"/>
    <property type="match status" value="1"/>
</dbReference>
<accession>A0ABU6UE10</accession>
<evidence type="ECO:0000313" key="11">
    <source>
        <dbReference type="Proteomes" id="UP001341840"/>
    </source>
</evidence>
<dbReference type="InterPro" id="IPR027417">
    <property type="entry name" value="P-loop_NTPase"/>
</dbReference>
<dbReference type="Pfam" id="PF18052">
    <property type="entry name" value="Rx_N"/>
    <property type="match status" value="1"/>
</dbReference>
<dbReference type="InterPro" id="IPR002182">
    <property type="entry name" value="NB-ARC"/>
</dbReference>
<keyword evidence="2" id="KW-0677">Repeat</keyword>
<evidence type="ECO:0000256" key="4">
    <source>
        <dbReference type="ARBA" id="ARBA00022821"/>
    </source>
</evidence>
<dbReference type="InterPro" id="IPR041118">
    <property type="entry name" value="Rx_N"/>
</dbReference>
<evidence type="ECO:0000256" key="2">
    <source>
        <dbReference type="ARBA" id="ARBA00022737"/>
    </source>
</evidence>
<feature type="domain" description="NB-ARC" evidence="6">
    <location>
        <begin position="172"/>
        <end position="340"/>
    </location>
</feature>
<dbReference type="PRINTS" id="PR00364">
    <property type="entry name" value="DISEASERSIST"/>
</dbReference>
<dbReference type="Gene3D" id="3.40.50.300">
    <property type="entry name" value="P-loop containing nucleotide triphosphate hydrolases"/>
    <property type="match status" value="1"/>
</dbReference>
<protein>
    <recommendedName>
        <fullName evidence="12">Disease resistance RPP13-like protein 1</fullName>
    </recommendedName>
</protein>
<dbReference type="PANTHER" id="PTHR36766">
    <property type="entry name" value="PLANT BROAD-SPECTRUM MILDEW RESISTANCE PROTEIN RPW8"/>
    <property type="match status" value="1"/>
</dbReference>
<dbReference type="InterPro" id="IPR058922">
    <property type="entry name" value="WHD_DRP"/>
</dbReference>
<evidence type="ECO:0000256" key="5">
    <source>
        <dbReference type="ARBA" id="ARBA00022840"/>
    </source>
</evidence>
<dbReference type="SUPFAM" id="SSF52540">
    <property type="entry name" value="P-loop containing nucleoside triphosphate hydrolases"/>
    <property type="match status" value="1"/>
</dbReference>
<feature type="domain" description="R13L1/DRL21-like LRR repeat region" evidence="9">
    <location>
        <begin position="703"/>
        <end position="828"/>
    </location>
</feature>
<reference evidence="10 11" key="1">
    <citation type="journal article" date="2023" name="Plants (Basel)">
        <title>Bridging the Gap: Combining Genomics and Transcriptomics Approaches to Understand Stylosanthes scabra, an Orphan Legume from the Brazilian Caatinga.</title>
        <authorList>
            <person name="Ferreira-Neto J.R.C."/>
            <person name="da Silva M.D."/>
            <person name="Binneck E."/>
            <person name="de Melo N.F."/>
            <person name="da Silva R.H."/>
            <person name="de Melo A.L.T.M."/>
            <person name="Pandolfi V."/>
            <person name="Bustamante F.O."/>
            <person name="Brasileiro-Vidal A.C."/>
            <person name="Benko-Iseppon A.M."/>
        </authorList>
    </citation>
    <scope>NUCLEOTIDE SEQUENCE [LARGE SCALE GENOMIC DNA]</scope>
    <source>
        <tissue evidence="10">Leaves</tissue>
    </source>
</reference>
<gene>
    <name evidence="10" type="ORF">PIB30_040820</name>
</gene>
<keyword evidence="4" id="KW-0611">Plant defense</keyword>
<evidence type="ECO:0008006" key="12">
    <source>
        <dbReference type="Google" id="ProtNLM"/>
    </source>
</evidence>
<evidence type="ECO:0000256" key="1">
    <source>
        <dbReference type="ARBA" id="ARBA00022614"/>
    </source>
</evidence>
<dbReference type="Pfam" id="PF00931">
    <property type="entry name" value="NB-ARC"/>
    <property type="match status" value="1"/>
</dbReference>
<feature type="domain" description="Disease resistance protein winged helix" evidence="8">
    <location>
        <begin position="430"/>
        <end position="498"/>
    </location>
</feature>
<dbReference type="Gene3D" id="1.10.10.10">
    <property type="entry name" value="Winged helix-like DNA-binding domain superfamily/Winged helix DNA-binding domain"/>
    <property type="match status" value="1"/>
</dbReference>
<keyword evidence="1" id="KW-0433">Leucine-rich repeat</keyword>
<keyword evidence="3" id="KW-0547">Nucleotide-binding</keyword>
<dbReference type="InterPro" id="IPR036388">
    <property type="entry name" value="WH-like_DNA-bd_sf"/>
</dbReference>
<comment type="caution">
    <text evidence="10">The sequence shown here is derived from an EMBL/GenBank/DDBJ whole genome shotgun (WGS) entry which is preliminary data.</text>
</comment>
<proteinExistence type="predicted"/>
<dbReference type="Pfam" id="PF23559">
    <property type="entry name" value="WHD_DRP"/>
    <property type="match status" value="1"/>
</dbReference>
<evidence type="ECO:0000313" key="10">
    <source>
        <dbReference type="EMBL" id="MED6159276.1"/>
    </source>
</evidence>
<keyword evidence="11" id="KW-1185">Reference proteome</keyword>
<dbReference type="Gene3D" id="1.10.8.430">
    <property type="entry name" value="Helical domain of apoptotic protease-activating factors"/>
    <property type="match status" value="1"/>
</dbReference>
<sequence length="1178" mass="134683">MDAKLKGGAYLSSFVDAISKKLSSLLEDDSFLQGNDSALMGLLERLDECLCDVEPVLDDAELKQFSNNRVKKWLVDLQDTLYMADDLVDELATKAATATPTVPGNSYDWSLAVDSIIHDSGVNVIQKIVGTLESLVARKNRLDLDKSAKLDTSWRNPSTSLVVSSAIFGRDDDKDNIIKLLLDDTCTAESPVTVIPIVGMGGIGKTTLAQLVYNDARVEEKFATRAWVCVAENPDPIHVTRTVIGAVDSSSCNMNHFDSLQTELKKKLSEKTFLVVLDDVWDDERDMWQEFLKPFQYGNKGSKILLTTRSEKVASVFAAKNLHYQLSLLSEKDCWFLFLKHSSIPPESKEYATLEPIGRKIVEKCKGLPLAVKTLGGLLRDKYNEGDWENILESEIWELPEDESKIVPALRVSYHYLPSHLKRCFVYCSLFPEDYQFDKKELILLWMAEDLLQPERNRTLENTGCAYFDELVARSFFQPSSASSRGSFVMHDLMHDLATFFAGKFYIKLQEFDDLHKIDSKTCHLSYATEKEDNFELYGEAYNRALHMRTFLDFSHCPAPVLRYIDREYWRHYHYKQYEERVFSCSLFEKLPDSMRVFSCRRFEKLPDSVGELIHMRYLDLSQTSIVTLTESICKLYNLQTLKLRNCKLLRMLPKRLQDLVNMHHLDIRGAHCLQEMPKGMSKLKHLNILSDYIVGKQEDNGIRELGTLDKLHGSFCISKLENVKNSGEASKAMMGNKKHINDLELKWLREGDVGDVQTERDILDKLQPHQNLKELSIEGYWGKTFPDWLGLFVYSKMTKLSLTRCKNCRELPSLGQLHSLQHLQISELDGLEKIDFEFFNKKSGSFQQETPFKSLETLIIEDMPHWSEWDFPDEFDGFSQLRILKIKHCPVLGGDLPAHLPALEELCINGCEKLACSLPRAPNLHLININGHWSFEDPNEVLFSKTQLAMSVLECLSHIQQPRVQRLDISYCKSAITISADYLPASLQYLRIHHCPELTISEQLQLKWLTKIEVYKCGSLTSFPLGNLPNLKNLKLHCCGNLEYVEVPHALPSLIYLDISDCLSLVSLPELGRVAPHIEELKIWWCPKIGCFAEECLPPSLKKLCVTDKLASWIASNNLQSEGLTHLDLFRCNDVKLFPREDCLPPSLESLELSYFPDLETLDCKGLHHLTSQIFKY</sequence>
<evidence type="ECO:0000259" key="6">
    <source>
        <dbReference type="Pfam" id="PF00931"/>
    </source>
</evidence>
<dbReference type="PANTHER" id="PTHR36766:SF40">
    <property type="entry name" value="DISEASE RESISTANCE PROTEIN RGA3"/>
    <property type="match status" value="1"/>
</dbReference>
<dbReference type="Gene3D" id="3.80.10.10">
    <property type="entry name" value="Ribonuclease Inhibitor"/>
    <property type="match status" value="2"/>
</dbReference>
<keyword evidence="5" id="KW-0067">ATP-binding</keyword>
<evidence type="ECO:0000256" key="3">
    <source>
        <dbReference type="ARBA" id="ARBA00022741"/>
    </source>
</evidence>
<dbReference type="Pfam" id="PF25019">
    <property type="entry name" value="LRR_R13L1-DRL21"/>
    <property type="match status" value="1"/>
</dbReference>
<dbReference type="InterPro" id="IPR056789">
    <property type="entry name" value="LRR_R13L1-DRL21"/>
</dbReference>
<evidence type="ECO:0000259" key="7">
    <source>
        <dbReference type="Pfam" id="PF18052"/>
    </source>
</evidence>
<name>A0ABU6UE10_9FABA</name>
<evidence type="ECO:0000259" key="8">
    <source>
        <dbReference type="Pfam" id="PF23559"/>
    </source>
</evidence>
<feature type="domain" description="Disease resistance N-terminal" evidence="7">
    <location>
        <begin position="14"/>
        <end position="97"/>
    </location>
</feature>
<evidence type="ECO:0000259" key="9">
    <source>
        <dbReference type="Pfam" id="PF25019"/>
    </source>
</evidence>
<dbReference type="SUPFAM" id="SSF52058">
    <property type="entry name" value="L domain-like"/>
    <property type="match status" value="1"/>
</dbReference>
<dbReference type="InterPro" id="IPR032675">
    <property type="entry name" value="LRR_dom_sf"/>
</dbReference>
<dbReference type="Gene3D" id="1.20.5.4130">
    <property type="match status" value="1"/>
</dbReference>